<evidence type="ECO:0000256" key="1">
    <source>
        <dbReference type="SAM" id="MobiDB-lite"/>
    </source>
</evidence>
<protein>
    <recommendedName>
        <fullName evidence="5">Integral membrane protein</fullName>
    </recommendedName>
</protein>
<organism evidence="3 4">
    <name type="scientific">Streptomyces labedae</name>
    <dbReference type="NCBI Taxonomy" id="285569"/>
    <lineage>
        <taxon>Bacteria</taxon>
        <taxon>Bacillati</taxon>
        <taxon>Actinomycetota</taxon>
        <taxon>Actinomycetes</taxon>
        <taxon>Kitasatosporales</taxon>
        <taxon>Streptomycetaceae</taxon>
        <taxon>Streptomyces</taxon>
    </lineage>
</organism>
<keyword evidence="2" id="KW-1133">Transmembrane helix</keyword>
<keyword evidence="2" id="KW-0812">Transmembrane</keyword>
<evidence type="ECO:0000313" key="3">
    <source>
        <dbReference type="EMBL" id="GAA3257445.1"/>
    </source>
</evidence>
<keyword evidence="2" id="KW-0472">Membrane</keyword>
<reference evidence="4" key="1">
    <citation type="journal article" date="2019" name="Int. J. Syst. Evol. Microbiol.">
        <title>The Global Catalogue of Microorganisms (GCM) 10K type strain sequencing project: providing services to taxonomists for standard genome sequencing and annotation.</title>
        <authorList>
            <consortium name="The Broad Institute Genomics Platform"/>
            <consortium name="The Broad Institute Genome Sequencing Center for Infectious Disease"/>
            <person name="Wu L."/>
            <person name="Ma J."/>
        </authorList>
    </citation>
    <scope>NUCLEOTIDE SEQUENCE [LARGE SCALE GENOMIC DNA]</scope>
    <source>
        <strain evidence="4">JCM 9381</strain>
    </source>
</reference>
<feature type="transmembrane region" description="Helical" evidence="2">
    <location>
        <begin position="246"/>
        <end position="262"/>
    </location>
</feature>
<comment type="caution">
    <text evidence="3">The sequence shown here is derived from an EMBL/GenBank/DDBJ whole genome shotgun (WGS) entry which is preliminary data.</text>
</comment>
<evidence type="ECO:0000313" key="4">
    <source>
        <dbReference type="Proteomes" id="UP001500728"/>
    </source>
</evidence>
<sequence>MIVPGVGDRPVAQGDRHHANTGVEGSHRARDKQACGGATVTEARTVIPPLGGAAFAADSRLLERVRAVGERTGVDYTDDAAVSDLLGRHRVAVDRATHGPAGWIGGLALAAGVIWPFVGHTAPATAGRPLLAYAPAGPLLVLAAACLTLTRLRWKRALMHKELAGYREALGLARAYGIEPAHVPPWLEGRREDGGGKGAAPIPRYAPVERADEGTGTPPSATLPPKPAAVSEYERVADQGGWHDEVGWLLLFAGGIGPAVAVSSGESLGLAALALVPLAVVVWVAGHRQGSRKADLRPEAEAYARAVVAARAAGAETPDLSPQLRALLDD</sequence>
<feature type="region of interest" description="Disordered" evidence="1">
    <location>
        <begin position="1"/>
        <end position="36"/>
    </location>
</feature>
<proteinExistence type="predicted"/>
<accession>A0ABP6QVI5</accession>
<dbReference type="EMBL" id="BAAAUW010000007">
    <property type="protein sequence ID" value="GAA3257445.1"/>
    <property type="molecule type" value="Genomic_DNA"/>
</dbReference>
<evidence type="ECO:0000256" key="2">
    <source>
        <dbReference type="SAM" id="Phobius"/>
    </source>
</evidence>
<gene>
    <name evidence="3" type="ORF">GCM10010469_21410</name>
</gene>
<feature type="transmembrane region" description="Helical" evidence="2">
    <location>
        <begin position="130"/>
        <end position="150"/>
    </location>
</feature>
<feature type="transmembrane region" description="Helical" evidence="2">
    <location>
        <begin position="268"/>
        <end position="286"/>
    </location>
</feature>
<name>A0ABP6QVI5_9ACTN</name>
<evidence type="ECO:0008006" key="5">
    <source>
        <dbReference type="Google" id="ProtNLM"/>
    </source>
</evidence>
<keyword evidence="4" id="KW-1185">Reference proteome</keyword>
<feature type="transmembrane region" description="Helical" evidence="2">
    <location>
        <begin position="100"/>
        <end position="118"/>
    </location>
</feature>
<dbReference type="Proteomes" id="UP001500728">
    <property type="component" value="Unassembled WGS sequence"/>
</dbReference>